<protein>
    <recommendedName>
        <fullName evidence="6">Zn(2)-C6 fungal-type domain-containing protein</fullName>
    </recommendedName>
</protein>
<keyword evidence="8" id="KW-1185">Reference proteome</keyword>
<evidence type="ECO:0000256" key="3">
    <source>
        <dbReference type="ARBA" id="ARBA00023015"/>
    </source>
</evidence>
<evidence type="ECO:0000256" key="2">
    <source>
        <dbReference type="ARBA" id="ARBA00022723"/>
    </source>
</evidence>
<proteinExistence type="predicted"/>
<feature type="domain" description="Zn(2)-C6 fungal-type" evidence="6">
    <location>
        <begin position="32"/>
        <end position="62"/>
    </location>
</feature>
<evidence type="ECO:0000259" key="6">
    <source>
        <dbReference type="PROSITE" id="PS50048"/>
    </source>
</evidence>
<dbReference type="CDD" id="cd00067">
    <property type="entry name" value="GAL4"/>
    <property type="match status" value="1"/>
</dbReference>
<keyword evidence="3" id="KW-0805">Transcription regulation</keyword>
<dbReference type="GO" id="GO:0000981">
    <property type="term" value="F:DNA-binding transcription factor activity, RNA polymerase II-specific"/>
    <property type="evidence" value="ECO:0007669"/>
    <property type="project" value="InterPro"/>
</dbReference>
<dbReference type="InterPro" id="IPR001138">
    <property type="entry name" value="Zn2Cys6_DnaBD"/>
</dbReference>
<evidence type="ECO:0000313" key="7">
    <source>
        <dbReference type="EMBL" id="OLY85254.1"/>
    </source>
</evidence>
<organism evidence="7 8">
    <name type="scientific">Smittium mucronatum</name>
    <dbReference type="NCBI Taxonomy" id="133383"/>
    <lineage>
        <taxon>Eukaryota</taxon>
        <taxon>Fungi</taxon>
        <taxon>Fungi incertae sedis</taxon>
        <taxon>Zoopagomycota</taxon>
        <taxon>Kickxellomycotina</taxon>
        <taxon>Harpellomycetes</taxon>
        <taxon>Harpellales</taxon>
        <taxon>Legeriomycetaceae</taxon>
        <taxon>Smittium</taxon>
    </lineage>
</organism>
<dbReference type="OrthoDB" id="39175at2759"/>
<gene>
    <name evidence="7" type="ORF">AYI68_g560</name>
</gene>
<dbReference type="PANTHER" id="PTHR47338:SF5">
    <property type="entry name" value="ZN(II)2CYS6 TRANSCRIPTION FACTOR (EUROFUNG)"/>
    <property type="match status" value="1"/>
</dbReference>
<dbReference type="PROSITE" id="PS00463">
    <property type="entry name" value="ZN2_CY6_FUNGAL_1"/>
    <property type="match status" value="1"/>
</dbReference>
<dbReference type="EMBL" id="LSSL01000171">
    <property type="protein sequence ID" value="OLY85254.1"/>
    <property type="molecule type" value="Genomic_DNA"/>
</dbReference>
<keyword evidence="5" id="KW-0539">Nucleus</keyword>
<dbReference type="AlphaFoldDB" id="A0A1R0H849"/>
<name>A0A1R0H849_9FUNG</name>
<accession>A0A1R0H849</accession>
<dbReference type="InterPro" id="IPR050815">
    <property type="entry name" value="TF_fung"/>
</dbReference>
<dbReference type="Proteomes" id="UP000187455">
    <property type="component" value="Unassembled WGS sequence"/>
</dbReference>
<dbReference type="PROSITE" id="PS50048">
    <property type="entry name" value="ZN2_CY6_FUNGAL_2"/>
    <property type="match status" value="1"/>
</dbReference>
<evidence type="ECO:0000256" key="4">
    <source>
        <dbReference type="ARBA" id="ARBA00023163"/>
    </source>
</evidence>
<keyword evidence="4" id="KW-0804">Transcription</keyword>
<keyword evidence="2" id="KW-0479">Metal-binding</keyword>
<comment type="subcellular location">
    <subcellularLocation>
        <location evidence="1">Nucleus</location>
    </subcellularLocation>
</comment>
<dbReference type="STRING" id="133383.A0A1R0H849"/>
<evidence type="ECO:0000256" key="1">
    <source>
        <dbReference type="ARBA" id="ARBA00004123"/>
    </source>
</evidence>
<evidence type="ECO:0000313" key="8">
    <source>
        <dbReference type="Proteomes" id="UP000187455"/>
    </source>
</evidence>
<dbReference type="GO" id="GO:0005634">
    <property type="term" value="C:nucleus"/>
    <property type="evidence" value="ECO:0007669"/>
    <property type="project" value="UniProtKB-SubCell"/>
</dbReference>
<dbReference type="GO" id="GO:0008270">
    <property type="term" value="F:zinc ion binding"/>
    <property type="evidence" value="ECO:0007669"/>
    <property type="project" value="InterPro"/>
</dbReference>
<dbReference type="PANTHER" id="PTHR47338">
    <property type="entry name" value="ZN(II)2CYS6 TRANSCRIPTION FACTOR (EUROFUNG)-RELATED"/>
    <property type="match status" value="1"/>
</dbReference>
<dbReference type="SUPFAM" id="SSF57701">
    <property type="entry name" value="Zn2/Cys6 DNA-binding domain"/>
    <property type="match status" value="1"/>
</dbReference>
<dbReference type="SMART" id="SM00066">
    <property type="entry name" value="GAL4"/>
    <property type="match status" value="1"/>
</dbReference>
<comment type="caution">
    <text evidence="7">The sequence shown here is derived from an EMBL/GenBank/DDBJ whole genome shotgun (WGS) entry which is preliminary data.</text>
</comment>
<sequence length="263" mass="30204">MTNTKSKCEVKVSDFGKMLQFRTLKQGATFYSCVECKKRRYKCDGMRPNCNQCLKHDRTCNYIEYQLDPQSGAETVEQKLANINKVLERLKFVSAIEIKRDCTQRAGDLLENIQKYIDTENDICLSVDLALELGYSDQSDKLLDLSLDYFFKKSTFSMPLSKALFKNRLSKGNVPEYLKYAILTFCSKLADSHEFFKNHLYMCGSNFAAKSLELLLEDLNDINVDKVYALSLLSFHYSALAQVQTVSHLISKLSLFIFSLAHY</sequence>
<dbReference type="Gene3D" id="4.10.240.10">
    <property type="entry name" value="Zn(2)-C6 fungal-type DNA-binding domain"/>
    <property type="match status" value="1"/>
</dbReference>
<dbReference type="InterPro" id="IPR036864">
    <property type="entry name" value="Zn2-C6_fun-type_DNA-bd_sf"/>
</dbReference>
<evidence type="ECO:0000256" key="5">
    <source>
        <dbReference type="ARBA" id="ARBA00023242"/>
    </source>
</evidence>
<dbReference type="Pfam" id="PF00172">
    <property type="entry name" value="Zn_clus"/>
    <property type="match status" value="1"/>
</dbReference>
<reference evidence="7 8" key="1">
    <citation type="journal article" date="2016" name="Mol. Biol. Evol.">
        <title>Genome-Wide Survey of Gut Fungi (Harpellales) Reveals the First Horizontally Transferred Ubiquitin Gene from a Mosquito Host.</title>
        <authorList>
            <person name="Wang Y."/>
            <person name="White M.M."/>
            <person name="Kvist S."/>
            <person name="Moncalvo J.M."/>
        </authorList>
    </citation>
    <scope>NUCLEOTIDE SEQUENCE [LARGE SCALE GENOMIC DNA]</scope>
    <source>
        <strain evidence="7 8">ALG-7-W6</strain>
    </source>
</reference>